<accession>D0KZB4</accession>
<keyword evidence="2" id="KW-1185">Reference proteome</keyword>
<dbReference type="KEGG" id="hna:Hneap_0946"/>
<proteinExistence type="predicted"/>
<sequence>MSYLSGVLTTNELRTMSRNELETLDNLLRQWQKITEGLVKDDNPFIDVKIKRSAQSQR</sequence>
<protein>
    <submittedName>
        <fullName evidence="1">Uncharacterized protein</fullName>
    </submittedName>
</protein>
<dbReference type="AlphaFoldDB" id="D0KZB4"/>
<dbReference type="HOGENOM" id="CLU_2973152_0_0_6"/>
<name>D0KZB4_HALNC</name>
<evidence type="ECO:0000313" key="2">
    <source>
        <dbReference type="Proteomes" id="UP000009102"/>
    </source>
</evidence>
<gene>
    <name evidence="1" type="ordered locus">Hneap_0946</name>
</gene>
<dbReference type="Proteomes" id="UP000009102">
    <property type="component" value="Chromosome"/>
</dbReference>
<evidence type="ECO:0000313" key="1">
    <source>
        <dbReference type="EMBL" id="ACX95787.1"/>
    </source>
</evidence>
<dbReference type="STRING" id="555778.Hneap_0946"/>
<reference evidence="1 2" key="1">
    <citation type="submission" date="2009-10" db="EMBL/GenBank/DDBJ databases">
        <title>Complete sequence of Halothiobacillus neapolitanus c2.</title>
        <authorList>
            <consortium name="US DOE Joint Genome Institute"/>
            <person name="Lucas S."/>
            <person name="Copeland A."/>
            <person name="Lapidus A."/>
            <person name="Glavina del Rio T."/>
            <person name="Tice H."/>
            <person name="Bruce D."/>
            <person name="Goodwin L."/>
            <person name="Pitluck S."/>
            <person name="Davenport K."/>
            <person name="Brettin T."/>
            <person name="Detter J.C."/>
            <person name="Han C."/>
            <person name="Tapia R."/>
            <person name="Larimer F."/>
            <person name="Land M."/>
            <person name="Hauser L."/>
            <person name="Kyrpides N."/>
            <person name="Mikhailova N."/>
            <person name="Kerfeld C."/>
            <person name="Cannon G."/>
            <person name="Heinhort S."/>
        </authorList>
    </citation>
    <scope>NUCLEOTIDE SEQUENCE [LARGE SCALE GENOMIC DNA]</scope>
    <source>
        <strain evidence="2">ATCC 23641 / c2</strain>
    </source>
</reference>
<organism evidence="1 2">
    <name type="scientific">Halothiobacillus neapolitanus (strain ATCC 23641 / DSM 15147 / CIP 104769 / NCIMB 8539 / c2)</name>
    <name type="common">Thiobacillus neapolitanus</name>
    <dbReference type="NCBI Taxonomy" id="555778"/>
    <lineage>
        <taxon>Bacteria</taxon>
        <taxon>Pseudomonadati</taxon>
        <taxon>Pseudomonadota</taxon>
        <taxon>Gammaproteobacteria</taxon>
        <taxon>Chromatiales</taxon>
        <taxon>Halothiobacillaceae</taxon>
        <taxon>Halothiobacillus</taxon>
    </lineage>
</organism>
<dbReference type="EMBL" id="CP001801">
    <property type="protein sequence ID" value="ACX95787.1"/>
    <property type="molecule type" value="Genomic_DNA"/>
</dbReference>